<sequence>MVPLAGPREQPWTTDEWSYTSTLFMVAEYATEPKGSKLKHSKHSNGTIPVNLPEPEEECPEQLYEIFARSDPKSTSESTLIRHVAVPSLSKEADAPAQSASQMKVVHLLNLGEGADRV</sequence>
<organism evidence="2 3">
    <name type="scientific">Wolfiporia cocos (strain MD-104)</name>
    <name type="common">Brown rot fungus</name>
    <dbReference type="NCBI Taxonomy" id="742152"/>
    <lineage>
        <taxon>Eukaryota</taxon>
        <taxon>Fungi</taxon>
        <taxon>Dikarya</taxon>
        <taxon>Basidiomycota</taxon>
        <taxon>Agaricomycotina</taxon>
        <taxon>Agaricomycetes</taxon>
        <taxon>Polyporales</taxon>
        <taxon>Phaeolaceae</taxon>
        <taxon>Wolfiporia</taxon>
    </lineage>
</organism>
<gene>
    <name evidence="2" type="ORF">WOLCODRAFT_20611</name>
</gene>
<feature type="region of interest" description="Disordered" evidence="1">
    <location>
        <begin position="34"/>
        <end position="56"/>
    </location>
</feature>
<name>A0A2H3JCV2_WOLCO</name>
<dbReference type="AlphaFoldDB" id="A0A2H3JCV2"/>
<dbReference type="Proteomes" id="UP000218811">
    <property type="component" value="Unassembled WGS sequence"/>
</dbReference>
<keyword evidence="3" id="KW-1185">Reference proteome</keyword>
<reference evidence="2 3" key="1">
    <citation type="journal article" date="2012" name="Science">
        <title>The Paleozoic origin of enzymatic lignin decomposition reconstructed from 31 fungal genomes.</title>
        <authorList>
            <person name="Floudas D."/>
            <person name="Binder M."/>
            <person name="Riley R."/>
            <person name="Barry K."/>
            <person name="Blanchette R.A."/>
            <person name="Henrissat B."/>
            <person name="Martinez A.T."/>
            <person name="Otillar R."/>
            <person name="Spatafora J.W."/>
            <person name="Yadav J.S."/>
            <person name="Aerts A."/>
            <person name="Benoit I."/>
            <person name="Boyd A."/>
            <person name="Carlson A."/>
            <person name="Copeland A."/>
            <person name="Coutinho P.M."/>
            <person name="de Vries R.P."/>
            <person name="Ferreira P."/>
            <person name="Findley K."/>
            <person name="Foster B."/>
            <person name="Gaskell J."/>
            <person name="Glotzer D."/>
            <person name="Gorecki P."/>
            <person name="Heitman J."/>
            <person name="Hesse C."/>
            <person name="Hori C."/>
            <person name="Igarashi K."/>
            <person name="Jurgens J.A."/>
            <person name="Kallen N."/>
            <person name="Kersten P."/>
            <person name="Kohler A."/>
            <person name="Kuees U."/>
            <person name="Kumar T.K.A."/>
            <person name="Kuo A."/>
            <person name="LaButti K."/>
            <person name="Larrondo L.F."/>
            <person name="Lindquist E."/>
            <person name="Ling A."/>
            <person name="Lombard V."/>
            <person name="Lucas S."/>
            <person name="Lundell T."/>
            <person name="Martin R."/>
            <person name="McLaughlin D.J."/>
            <person name="Morgenstern I."/>
            <person name="Morin E."/>
            <person name="Murat C."/>
            <person name="Nagy L.G."/>
            <person name="Nolan M."/>
            <person name="Ohm R.A."/>
            <person name="Patyshakuliyeva A."/>
            <person name="Rokas A."/>
            <person name="Ruiz-Duenas F.J."/>
            <person name="Sabat G."/>
            <person name="Salamov A."/>
            <person name="Samejima M."/>
            <person name="Schmutz J."/>
            <person name="Slot J.C."/>
            <person name="St John F."/>
            <person name="Stenlid J."/>
            <person name="Sun H."/>
            <person name="Sun S."/>
            <person name="Syed K."/>
            <person name="Tsang A."/>
            <person name="Wiebenga A."/>
            <person name="Young D."/>
            <person name="Pisabarro A."/>
            <person name="Eastwood D.C."/>
            <person name="Martin F."/>
            <person name="Cullen D."/>
            <person name="Grigoriev I.V."/>
            <person name="Hibbett D.S."/>
        </authorList>
    </citation>
    <scope>NUCLEOTIDE SEQUENCE [LARGE SCALE GENOMIC DNA]</scope>
    <source>
        <strain evidence="2 3">MD-104</strain>
    </source>
</reference>
<evidence type="ECO:0000256" key="1">
    <source>
        <dbReference type="SAM" id="MobiDB-lite"/>
    </source>
</evidence>
<protein>
    <submittedName>
        <fullName evidence="2">Uncharacterized protein</fullName>
    </submittedName>
</protein>
<evidence type="ECO:0000313" key="3">
    <source>
        <dbReference type="Proteomes" id="UP000218811"/>
    </source>
</evidence>
<evidence type="ECO:0000313" key="2">
    <source>
        <dbReference type="EMBL" id="PCH36559.1"/>
    </source>
</evidence>
<dbReference type="EMBL" id="KB467887">
    <property type="protein sequence ID" value="PCH36559.1"/>
    <property type="molecule type" value="Genomic_DNA"/>
</dbReference>
<proteinExistence type="predicted"/>
<accession>A0A2H3JCV2</accession>